<evidence type="ECO:0000256" key="3">
    <source>
        <dbReference type="SAM" id="SignalP"/>
    </source>
</evidence>
<dbReference type="AlphaFoldDB" id="A0AA39HWI4"/>
<keyword evidence="2" id="KW-1133">Transmembrane helix</keyword>
<keyword evidence="5" id="KW-1185">Reference proteome</keyword>
<feature type="chain" id="PRO_5041207255" evidence="3">
    <location>
        <begin position="21"/>
        <end position="185"/>
    </location>
</feature>
<proteinExistence type="predicted"/>
<evidence type="ECO:0000256" key="2">
    <source>
        <dbReference type="SAM" id="Phobius"/>
    </source>
</evidence>
<accession>A0AA39HWI4</accession>
<dbReference type="EMBL" id="JAUCMV010000003">
    <property type="protein sequence ID" value="KAK0412228.1"/>
    <property type="molecule type" value="Genomic_DNA"/>
</dbReference>
<feature type="transmembrane region" description="Helical" evidence="2">
    <location>
        <begin position="55"/>
        <end position="86"/>
    </location>
</feature>
<keyword evidence="2" id="KW-0812">Transmembrane</keyword>
<comment type="caution">
    <text evidence="4">The sequence shown here is derived from an EMBL/GenBank/DDBJ whole genome shotgun (WGS) entry which is preliminary data.</text>
</comment>
<evidence type="ECO:0000313" key="4">
    <source>
        <dbReference type="EMBL" id="KAK0412228.1"/>
    </source>
</evidence>
<feature type="compositionally biased region" description="Basic and acidic residues" evidence="1">
    <location>
        <begin position="155"/>
        <end position="169"/>
    </location>
</feature>
<feature type="compositionally biased region" description="Basic residues" evidence="1">
    <location>
        <begin position="170"/>
        <end position="185"/>
    </location>
</feature>
<protein>
    <submittedName>
        <fullName evidence="4">Uncharacterized protein</fullName>
    </submittedName>
</protein>
<evidence type="ECO:0000256" key="1">
    <source>
        <dbReference type="SAM" id="MobiDB-lite"/>
    </source>
</evidence>
<evidence type="ECO:0000313" key="5">
    <source>
        <dbReference type="Proteomes" id="UP001175271"/>
    </source>
</evidence>
<feature type="region of interest" description="Disordered" evidence="1">
    <location>
        <begin position="155"/>
        <end position="185"/>
    </location>
</feature>
<gene>
    <name evidence="4" type="ORF">QR680_006100</name>
</gene>
<keyword evidence="3" id="KW-0732">Signal</keyword>
<feature type="signal peptide" evidence="3">
    <location>
        <begin position="1"/>
        <end position="20"/>
    </location>
</feature>
<organism evidence="4 5">
    <name type="scientific">Steinernema hermaphroditum</name>
    <dbReference type="NCBI Taxonomy" id="289476"/>
    <lineage>
        <taxon>Eukaryota</taxon>
        <taxon>Metazoa</taxon>
        <taxon>Ecdysozoa</taxon>
        <taxon>Nematoda</taxon>
        <taxon>Chromadorea</taxon>
        <taxon>Rhabditida</taxon>
        <taxon>Tylenchina</taxon>
        <taxon>Panagrolaimomorpha</taxon>
        <taxon>Strongyloidoidea</taxon>
        <taxon>Steinernematidae</taxon>
        <taxon>Steinernema</taxon>
    </lineage>
</organism>
<keyword evidence="2" id="KW-0472">Membrane</keyword>
<sequence>MRFALLVLIICGYLSGETKAYNKKDAELDYRRISFFFNGKSMDWDLLYSVYDVPFIFSILNSCVVGVLLVVSLFVVNVALAIYAIYLATRPLNRKAEPEEIDFYLENEPVNIDFYAPRPVAFKYNSRFHDKQTMMLPPGDVDSSARVSYSRSEYGSERCRRSDPRLARNHDRRTKYVKQKKRYEY</sequence>
<reference evidence="4" key="1">
    <citation type="submission" date="2023-06" db="EMBL/GenBank/DDBJ databases">
        <title>Genomic analysis of the entomopathogenic nematode Steinernema hermaphroditum.</title>
        <authorList>
            <person name="Schwarz E.M."/>
            <person name="Heppert J.K."/>
            <person name="Baniya A."/>
            <person name="Schwartz H.T."/>
            <person name="Tan C.-H."/>
            <person name="Antoshechkin I."/>
            <person name="Sternberg P.W."/>
            <person name="Goodrich-Blair H."/>
            <person name="Dillman A.R."/>
        </authorList>
    </citation>
    <scope>NUCLEOTIDE SEQUENCE</scope>
    <source>
        <strain evidence="4">PS9179</strain>
        <tissue evidence="4">Whole animal</tissue>
    </source>
</reference>
<dbReference type="Proteomes" id="UP001175271">
    <property type="component" value="Unassembled WGS sequence"/>
</dbReference>
<name>A0AA39HWI4_9BILA</name>